<proteinExistence type="inferred from homology"/>
<evidence type="ECO:0000313" key="4">
    <source>
        <dbReference type="Proteomes" id="UP000298588"/>
    </source>
</evidence>
<dbReference type="Gene3D" id="3.40.190.150">
    <property type="entry name" value="Bordetella uptake gene, domain 1"/>
    <property type="match status" value="1"/>
</dbReference>
<dbReference type="Gene3D" id="3.40.190.10">
    <property type="entry name" value="Periplasmic binding protein-like II"/>
    <property type="match status" value="1"/>
</dbReference>
<dbReference type="Pfam" id="PF03401">
    <property type="entry name" value="TctC"/>
    <property type="match status" value="1"/>
</dbReference>
<feature type="signal peptide" evidence="2">
    <location>
        <begin position="1"/>
        <end position="22"/>
    </location>
</feature>
<sequence>MIKHVLASLCAAAVLIATPASAQYPDRPIKLVLPLPAGSATDSVARVLARSMERSLRQPIVIENRAGADGAIAAQAVARAEPDGYTLFFATNSPMSAVPAMKREPGYDPTTDFTPISLVGRYSSFLWVNADVPIRSLQELIIFARANPGKLTYATGNTGGQVAMLQLLTLAGRLSLTHVPYRGEPAAIIDVVSGRIPLMFATPTTAGSFAKEGKLRALVTTLAQRSTAFPDVPTVHEAGLPGFSITLWAGIVGPAGMPADIVRRLNEVVQAAIRDPEVVQSLQAQQFFGEASTAADLRRMITEQLEAYRVALRGAGVEPN</sequence>
<dbReference type="SUPFAM" id="SSF53850">
    <property type="entry name" value="Periplasmic binding protein-like II"/>
    <property type="match status" value="1"/>
</dbReference>
<dbReference type="KEGG" id="paqt:E8L99_20170"/>
<keyword evidence="2" id="KW-0732">Signal</keyword>
<evidence type="ECO:0000313" key="3">
    <source>
        <dbReference type="EMBL" id="QCK87904.1"/>
    </source>
</evidence>
<accession>A0A4D7QRM3</accession>
<dbReference type="InterPro" id="IPR042100">
    <property type="entry name" value="Bug_dom1"/>
</dbReference>
<evidence type="ECO:0000256" key="1">
    <source>
        <dbReference type="ARBA" id="ARBA00006987"/>
    </source>
</evidence>
<comment type="similarity">
    <text evidence="1">Belongs to the UPF0065 (bug) family.</text>
</comment>
<dbReference type="PANTHER" id="PTHR42928:SF5">
    <property type="entry name" value="BLR1237 PROTEIN"/>
    <property type="match status" value="1"/>
</dbReference>
<keyword evidence="4" id="KW-1185">Reference proteome</keyword>
<dbReference type="InterPro" id="IPR005064">
    <property type="entry name" value="BUG"/>
</dbReference>
<dbReference type="Proteomes" id="UP000298588">
    <property type="component" value="Chromosome"/>
</dbReference>
<dbReference type="AlphaFoldDB" id="A0A4D7QRM3"/>
<dbReference type="PANTHER" id="PTHR42928">
    <property type="entry name" value="TRICARBOXYLATE-BINDING PROTEIN"/>
    <property type="match status" value="1"/>
</dbReference>
<evidence type="ECO:0000256" key="2">
    <source>
        <dbReference type="SAM" id="SignalP"/>
    </source>
</evidence>
<reference evidence="3 4" key="1">
    <citation type="submission" date="2019-04" db="EMBL/GenBank/DDBJ databases">
        <title>Phreatobacter aquaticus sp. nov.</title>
        <authorList>
            <person name="Choi A."/>
            <person name="Baek K."/>
        </authorList>
    </citation>
    <scope>NUCLEOTIDE SEQUENCE [LARGE SCALE GENOMIC DNA]</scope>
    <source>
        <strain evidence="3 4">NMCR1094</strain>
    </source>
</reference>
<feature type="chain" id="PRO_5020763425" evidence="2">
    <location>
        <begin position="23"/>
        <end position="320"/>
    </location>
</feature>
<organism evidence="3 4">
    <name type="scientific">Phreatobacter aquaticus</name>
    <dbReference type="NCBI Taxonomy" id="2570229"/>
    <lineage>
        <taxon>Bacteria</taxon>
        <taxon>Pseudomonadati</taxon>
        <taxon>Pseudomonadota</taxon>
        <taxon>Alphaproteobacteria</taxon>
        <taxon>Hyphomicrobiales</taxon>
        <taxon>Phreatobacteraceae</taxon>
        <taxon>Phreatobacter</taxon>
    </lineage>
</organism>
<dbReference type="RefSeq" id="WP_137101232.1">
    <property type="nucleotide sequence ID" value="NZ_CP039865.1"/>
</dbReference>
<dbReference type="CDD" id="cd07012">
    <property type="entry name" value="PBP2_Bug_TTT"/>
    <property type="match status" value="1"/>
</dbReference>
<gene>
    <name evidence="3" type="ORF">E8L99_20170</name>
</gene>
<dbReference type="EMBL" id="CP039865">
    <property type="protein sequence ID" value="QCK87904.1"/>
    <property type="molecule type" value="Genomic_DNA"/>
</dbReference>
<name>A0A4D7QRM3_9HYPH</name>
<dbReference type="PIRSF" id="PIRSF017082">
    <property type="entry name" value="YflP"/>
    <property type="match status" value="1"/>
</dbReference>
<protein>
    <submittedName>
        <fullName evidence="3">Tripartite tricarboxylate transporter substrate binding protein</fullName>
    </submittedName>
</protein>
<dbReference type="OrthoDB" id="7374750at2"/>